<evidence type="ECO:0000256" key="2">
    <source>
        <dbReference type="SAM" id="MobiDB-lite"/>
    </source>
</evidence>
<protein>
    <submittedName>
        <fullName evidence="4">Uncharacterized protein</fullName>
    </submittedName>
</protein>
<name>A0AB39ZDW8_DROSZ</name>
<evidence type="ECO:0000256" key="1">
    <source>
        <dbReference type="SAM" id="Coils"/>
    </source>
</evidence>
<feature type="coiled-coil region" evidence="1">
    <location>
        <begin position="4"/>
        <end position="42"/>
    </location>
</feature>
<feature type="compositionally biased region" description="Acidic residues" evidence="2">
    <location>
        <begin position="106"/>
        <end position="121"/>
    </location>
</feature>
<feature type="region of interest" description="Disordered" evidence="2">
    <location>
        <begin position="98"/>
        <end position="121"/>
    </location>
</feature>
<organism evidence="3 4">
    <name type="scientific">Drosophila suzukii</name>
    <name type="common">Spotted-wing drosophila fruit fly</name>
    <dbReference type="NCBI Taxonomy" id="28584"/>
    <lineage>
        <taxon>Eukaryota</taxon>
        <taxon>Metazoa</taxon>
        <taxon>Ecdysozoa</taxon>
        <taxon>Arthropoda</taxon>
        <taxon>Hexapoda</taxon>
        <taxon>Insecta</taxon>
        <taxon>Pterygota</taxon>
        <taxon>Neoptera</taxon>
        <taxon>Endopterygota</taxon>
        <taxon>Diptera</taxon>
        <taxon>Brachycera</taxon>
        <taxon>Muscomorpha</taxon>
        <taxon>Ephydroidea</taxon>
        <taxon>Drosophilidae</taxon>
        <taxon>Drosophila</taxon>
        <taxon>Sophophora</taxon>
    </lineage>
</organism>
<reference evidence="4" key="1">
    <citation type="submission" date="2025-08" db="UniProtKB">
        <authorList>
            <consortium name="RefSeq"/>
        </authorList>
    </citation>
    <scope>IDENTIFICATION</scope>
</reference>
<dbReference type="AlphaFoldDB" id="A0AB39ZDW8"/>
<evidence type="ECO:0000313" key="3">
    <source>
        <dbReference type="Proteomes" id="UP001652628"/>
    </source>
</evidence>
<dbReference type="Proteomes" id="UP001652628">
    <property type="component" value="Chromosome 2L"/>
</dbReference>
<dbReference type="RefSeq" id="XP_016933803.2">
    <property type="nucleotide sequence ID" value="XM_017078314.4"/>
</dbReference>
<accession>A0AB39ZDW8</accession>
<evidence type="ECO:0000313" key="4">
    <source>
        <dbReference type="RefSeq" id="XP_016933803.2"/>
    </source>
</evidence>
<dbReference type="GeneID" id="108012845"/>
<proteinExistence type="predicted"/>
<gene>
    <name evidence="4" type="primary">LOC108012845</name>
</gene>
<keyword evidence="3" id="KW-1185">Reference proteome</keyword>
<sequence length="139" mass="16147">MDLIKEINDKYLALEAEIDQKLEKVQAEELKLERQNEKLADTSIIAAPRVLSYEEALLRNTNTLKALEIAKARLRSRSTYSPVEKLLQKALQNYRKELESLQEVSDNPEDKETPEEDEDNLYDLVMQNVIEAKKQQTEL</sequence>
<keyword evidence="1" id="KW-0175">Coiled coil</keyword>